<evidence type="ECO:0000313" key="1">
    <source>
        <dbReference type="EMBL" id="SMH40899.1"/>
    </source>
</evidence>
<proteinExistence type="predicted"/>
<keyword evidence="2" id="KW-1185">Reference proteome</keyword>
<name>A0A1X7NTF6_9LACT</name>
<accession>A0A1X7NTF6</accession>
<dbReference type="STRING" id="1073423.SAMN04488700_2448"/>
<sequence>MQTALPSSTALGMAALLPHQQLAIESTGEVRVNGLSTESIVKRNEVLQKNSSDKALAISYDAVNQLSRDELRSEFSGKKVIYLYHNRIDAIGDQRITENDVFAAVEETLQQLKRLFIRLTTEVSAAQLFVTADHGFLYSRSTIQSTEKVQLITELKGTSYNKRFILSEQENPTQTGLSFSLANQISTNRHVLIPRGINRFSLAGGGYQYVHGGHLPQETMVPLLKIKMVRGRNDIPQVTVNLLSQTKR</sequence>
<dbReference type="RefSeq" id="WP_159446092.1">
    <property type="nucleotide sequence ID" value="NZ_FXBJ01000002.1"/>
</dbReference>
<organism evidence="1 2">
    <name type="scientific">Carnobacterium iners</name>
    <dbReference type="NCBI Taxonomy" id="1073423"/>
    <lineage>
        <taxon>Bacteria</taxon>
        <taxon>Bacillati</taxon>
        <taxon>Bacillota</taxon>
        <taxon>Bacilli</taxon>
        <taxon>Lactobacillales</taxon>
        <taxon>Carnobacteriaceae</taxon>
        <taxon>Carnobacterium</taxon>
    </lineage>
</organism>
<protein>
    <submittedName>
        <fullName evidence="1">PglZ domain-containing protein</fullName>
    </submittedName>
</protein>
<dbReference type="EMBL" id="FXBJ01000002">
    <property type="protein sequence ID" value="SMH40899.1"/>
    <property type="molecule type" value="Genomic_DNA"/>
</dbReference>
<dbReference type="Pfam" id="PF08665">
    <property type="entry name" value="PglZ"/>
    <property type="match status" value="1"/>
</dbReference>
<dbReference type="Proteomes" id="UP000193435">
    <property type="component" value="Unassembled WGS sequence"/>
</dbReference>
<evidence type="ECO:0000313" key="2">
    <source>
        <dbReference type="Proteomes" id="UP000193435"/>
    </source>
</evidence>
<reference evidence="1 2" key="1">
    <citation type="submission" date="2017-04" db="EMBL/GenBank/DDBJ databases">
        <authorList>
            <person name="Afonso C.L."/>
            <person name="Miller P.J."/>
            <person name="Scott M.A."/>
            <person name="Spackman E."/>
            <person name="Goraichik I."/>
            <person name="Dimitrov K.M."/>
            <person name="Suarez D.L."/>
            <person name="Swayne D.E."/>
        </authorList>
    </citation>
    <scope>NUCLEOTIDE SEQUENCE [LARGE SCALE GENOMIC DNA]</scope>
    <source>
        <strain evidence="1 2">LMG26642</strain>
    </source>
</reference>
<dbReference type="AlphaFoldDB" id="A0A1X7NTF6"/>
<gene>
    <name evidence="1" type="ORF">SAMN04488700_2448</name>
</gene>